<dbReference type="InterPro" id="IPR014729">
    <property type="entry name" value="Rossmann-like_a/b/a_fold"/>
</dbReference>
<dbReference type="CDD" id="cd23659">
    <property type="entry name" value="USP_At3g01520-like"/>
    <property type="match status" value="1"/>
</dbReference>
<evidence type="ECO:0000313" key="2">
    <source>
        <dbReference type="EMBL" id="PRW18380.1"/>
    </source>
</evidence>
<dbReference type="InterPro" id="IPR006015">
    <property type="entry name" value="Universal_stress_UspA"/>
</dbReference>
<organism evidence="2 3">
    <name type="scientific">Chlorella sorokiniana</name>
    <name type="common">Freshwater green alga</name>
    <dbReference type="NCBI Taxonomy" id="3076"/>
    <lineage>
        <taxon>Eukaryota</taxon>
        <taxon>Viridiplantae</taxon>
        <taxon>Chlorophyta</taxon>
        <taxon>core chlorophytes</taxon>
        <taxon>Trebouxiophyceae</taxon>
        <taxon>Chlorellales</taxon>
        <taxon>Chlorellaceae</taxon>
        <taxon>Chlorella clade</taxon>
        <taxon>Chlorella</taxon>
    </lineage>
</organism>
<dbReference type="Gene3D" id="3.40.50.620">
    <property type="entry name" value="HUPs"/>
    <property type="match status" value="1"/>
</dbReference>
<dbReference type="Pfam" id="PF00582">
    <property type="entry name" value="Usp"/>
    <property type="match status" value="1"/>
</dbReference>
<evidence type="ECO:0000259" key="1">
    <source>
        <dbReference type="Pfam" id="PF00582"/>
    </source>
</evidence>
<dbReference type="PANTHER" id="PTHR31964">
    <property type="entry name" value="ADENINE NUCLEOTIDE ALPHA HYDROLASES-LIKE SUPERFAMILY PROTEIN"/>
    <property type="match status" value="1"/>
</dbReference>
<feature type="domain" description="UspA" evidence="1">
    <location>
        <begin position="1"/>
        <end position="156"/>
    </location>
</feature>
<sequence length="163" mass="17137">MPRKVVIAVDPSPVSLDALRWASKSLCNKDDELHLISVLESGLANDVVGESAADSSPDCKPDPIALQKTQDLLQKCKGEAQGAGIKNVKMTTLVSCAGGSADMGRHISEFADGEKADMLVLGSRGMGGVKRTLYGLVGLGSVSDYVTKNSQTNVVVHKMHTKA</sequence>
<reference evidence="2 3" key="1">
    <citation type="journal article" date="2018" name="Plant J.">
        <title>Genome sequences of Chlorella sorokiniana UTEX 1602 and Micractinium conductrix SAG 241.80: implications to maltose excretion by a green alga.</title>
        <authorList>
            <person name="Arriola M.B."/>
            <person name="Velmurugan N."/>
            <person name="Zhang Y."/>
            <person name="Plunkett M.H."/>
            <person name="Hondzo H."/>
            <person name="Barney B.M."/>
        </authorList>
    </citation>
    <scope>NUCLEOTIDE SEQUENCE [LARGE SCALE GENOMIC DNA]</scope>
    <source>
        <strain evidence="3">UTEX 1602</strain>
    </source>
</reference>
<protein>
    <submittedName>
        <fullName evidence="2">Universal stress family</fullName>
    </submittedName>
</protein>
<dbReference type="AlphaFoldDB" id="A0A2P6TBX3"/>
<dbReference type="InterPro" id="IPR006016">
    <property type="entry name" value="UspA"/>
</dbReference>
<dbReference type="OrthoDB" id="843225at2759"/>
<evidence type="ECO:0000313" key="3">
    <source>
        <dbReference type="Proteomes" id="UP000239899"/>
    </source>
</evidence>
<dbReference type="Proteomes" id="UP000239899">
    <property type="component" value="Unassembled WGS sequence"/>
</dbReference>
<name>A0A2P6TBX3_CHLSO</name>
<comment type="caution">
    <text evidence="2">The sequence shown here is derived from an EMBL/GenBank/DDBJ whole genome shotgun (WGS) entry which is preliminary data.</text>
</comment>
<gene>
    <name evidence="2" type="ORF">C2E21_9312</name>
</gene>
<dbReference type="EMBL" id="LHPG02000026">
    <property type="protein sequence ID" value="PRW18380.1"/>
    <property type="molecule type" value="Genomic_DNA"/>
</dbReference>
<dbReference type="STRING" id="3076.A0A2P6TBX3"/>
<accession>A0A2P6TBX3</accession>
<dbReference type="SUPFAM" id="SSF52402">
    <property type="entry name" value="Adenine nucleotide alpha hydrolases-like"/>
    <property type="match status" value="1"/>
</dbReference>
<dbReference type="PANTHER" id="PTHR31964:SF113">
    <property type="entry name" value="USPA DOMAIN-CONTAINING PROTEIN"/>
    <property type="match status" value="1"/>
</dbReference>
<proteinExistence type="predicted"/>
<dbReference type="PRINTS" id="PR01438">
    <property type="entry name" value="UNVRSLSTRESS"/>
</dbReference>
<keyword evidence="3" id="KW-1185">Reference proteome</keyword>